<dbReference type="GO" id="GO:0016987">
    <property type="term" value="F:sigma factor activity"/>
    <property type="evidence" value="ECO:0007669"/>
    <property type="project" value="UniProtKB-KW"/>
</dbReference>
<reference evidence="7" key="1">
    <citation type="journal article" date="2014" name="Int. J. Syst. Evol. Microbiol.">
        <title>Complete genome sequence of Corynebacterium casei LMG S-19264T (=DSM 44701T), isolated from a smear-ripened cheese.</title>
        <authorList>
            <consortium name="US DOE Joint Genome Institute (JGI-PGF)"/>
            <person name="Walter F."/>
            <person name="Albersmeier A."/>
            <person name="Kalinowski J."/>
            <person name="Ruckert C."/>
        </authorList>
    </citation>
    <scope>NUCLEOTIDE SEQUENCE</scope>
    <source>
        <strain evidence="7">CGMCC 1.15958</strain>
    </source>
</reference>
<keyword evidence="8" id="KW-1185">Reference proteome</keyword>
<dbReference type="GO" id="GO:0000428">
    <property type="term" value="C:DNA-directed RNA polymerase complex"/>
    <property type="evidence" value="ECO:0007669"/>
    <property type="project" value="UniProtKB-KW"/>
</dbReference>
<dbReference type="InterPro" id="IPR007627">
    <property type="entry name" value="RNA_pol_sigma70_r2"/>
</dbReference>
<dbReference type="EMBL" id="BMKK01000006">
    <property type="protein sequence ID" value="GGD66683.1"/>
    <property type="molecule type" value="Genomic_DNA"/>
</dbReference>
<name>A0A916YY08_9BACT</name>
<dbReference type="GO" id="GO:0006352">
    <property type="term" value="P:DNA-templated transcription initiation"/>
    <property type="evidence" value="ECO:0007669"/>
    <property type="project" value="InterPro"/>
</dbReference>
<keyword evidence="2" id="KW-0805">Transcription regulation</keyword>
<comment type="caution">
    <text evidence="7">The sequence shown here is derived from an EMBL/GenBank/DDBJ whole genome shotgun (WGS) entry which is preliminary data.</text>
</comment>
<dbReference type="InterPro" id="IPR013324">
    <property type="entry name" value="RNA_pol_sigma_r3/r4-like"/>
</dbReference>
<protein>
    <submittedName>
        <fullName evidence="7">DNA-directed RNA polymerase sigma-70 factor</fullName>
    </submittedName>
</protein>
<dbReference type="Pfam" id="PF04542">
    <property type="entry name" value="Sigma70_r2"/>
    <property type="match status" value="1"/>
</dbReference>
<dbReference type="PANTHER" id="PTHR43133">
    <property type="entry name" value="RNA POLYMERASE ECF-TYPE SIGMA FACTO"/>
    <property type="match status" value="1"/>
</dbReference>
<comment type="similarity">
    <text evidence="1">Belongs to the sigma-70 factor family. ECF subfamily.</text>
</comment>
<proteinExistence type="inferred from homology"/>
<evidence type="ECO:0000256" key="2">
    <source>
        <dbReference type="ARBA" id="ARBA00023015"/>
    </source>
</evidence>
<evidence type="ECO:0000256" key="4">
    <source>
        <dbReference type="ARBA" id="ARBA00023163"/>
    </source>
</evidence>
<evidence type="ECO:0000259" key="6">
    <source>
        <dbReference type="Pfam" id="PF08281"/>
    </source>
</evidence>
<gene>
    <name evidence="7" type="ORF">GCM10011514_33430</name>
</gene>
<evidence type="ECO:0000256" key="3">
    <source>
        <dbReference type="ARBA" id="ARBA00023082"/>
    </source>
</evidence>
<dbReference type="PANTHER" id="PTHR43133:SF46">
    <property type="entry name" value="RNA POLYMERASE SIGMA-70 FACTOR ECF SUBFAMILY"/>
    <property type="match status" value="1"/>
</dbReference>
<evidence type="ECO:0000259" key="5">
    <source>
        <dbReference type="Pfam" id="PF04542"/>
    </source>
</evidence>
<dbReference type="Gene3D" id="1.10.1740.10">
    <property type="match status" value="1"/>
</dbReference>
<dbReference type="NCBIfam" id="TIGR02937">
    <property type="entry name" value="sigma70-ECF"/>
    <property type="match status" value="1"/>
</dbReference>
<dbReference type="SUPFAM" id="SSF88946">
    <property type="entry name" value="Sigma2 domain of RNA polymerase sigma factors"/>
    <property type="match status" value="1"/>
</dbReference>
<dbReference type="InterPro" id="IPR013249">
    <property type="entry name" value="RNA_pol_sigma70_r4_t2"/>
</dbReference>
<accession>A0A916YY08</accession>
<dbReference type="AlphaFoldDB" id="A0A916YY08"/>
<feature type="domain" description="RNA polymerase sigma-70 region 2" evidence="5">
    <location>
        <begin position="26"/>
        <end position="90"/>
    </location>
</feature>
<dbReference type="SUPFAM" id="SSF88659">
    <property type="entry name" value="Sigma3 and sigma4 domains of RNA polymerase sigma factors"/>
    <property type="match status" value="1"/>
</dbReference>
<dbReference type="Pfam" id="PF08281">
    <property type="entry name" value="Sigma70_r4_2"/>
    <property type="match status" value="1"/>
</dbReference>
<evidence type="ECO:0000313" key="8">
    <source>
        <dbReference type="Proteomes" id="UP000609064"/>
    </source>
</evidence>
<dbReference type="InterPro" id="IPR013325">
    <property type="entry name" value="RNA_pol_sigma_r2"/>
</dbReference>
<keyword evidence="3" id="KW-0731">Sigma factor</keyword>
<dbReference type="Gene3D" id="1.10.10.10">
    <property type="entry name" value="Winged helix-like DNA-binding domain superfamily/Winged helix DNA-binding domain"/>
    <property type="match status" value="1"/>
</dbReference>
<dbReference type="InterPro" id="IPR014284">
    <property type="entry name" value="RNA_pol_sigma-70_dom"/>
</dbReference>
<keyword evidence="4" id="KW-0804">Transcription</keyword>
<organism evidence="7 8">
    <name type="scientific">Emticicia aquatilis</name>
    <dbReference type="NCBI Taxonomy" id="1537369"/>
    <lineage>
        <taxon>Bacteria</taxon>
        <taxon>Pseudomonadati</taxon>
        <taxon>Bacteroidota</taxon>
        <taxon>Cytophagia</taxon>
        <taxon>Cytophagales</taxon>
        <taxon>Leadbetterellaceae</taxon>
        <taxon>Emticicia</taxon>
    </lineage>
</organism>
<evidence type="ECO:0000256" key="1">
    <source>
        <dbReference type="ARBA" id="ARBA00010641"/>
    </source>
</evidence>
<reference evidence="7" key="2">
    <citation type="submission" date="2020-09" db="EMBL/GenBank/DDBJ databases">
        <authorList>
            <person name="Sun Q."/>
            <person name="Zhou Y."/>
        </authorList>
    </citation>
    <scope>NUCLEOTIDE SEQUENCE</scope>
    <source>
        <strain evidence="7">CGMCC 1.15958</strain>
    </source>
</reference>
<dbReference type="InterPro" id="IPR039425">
    <property type="entry name" value="RNA_pol_sigma-70-like"/>
</dbReference>
<keyword evidence="7" id="KW-0240">DNA-directed RNA polymerase</keyword>
<dbReference type="InterPro" id="IPR036388">
    <property type="entry name" value="WH-like_DNA-bd_sf"/>
</dbReference>
<sequence length="197" mass="23598">MEYKILSDELLVKLLRVGEQDAFEEIYRRYWQKLLRSAQFKLRSKETIEEILQDLFISLWEKREKVLIENLEAYLNTSLRYLIINQIKKQILQEKFVEYSLKKNELTDDVDESVAFNELSVAIEKAIEQLPEKTQQIFRLNRLEYKSVKEISVLLETPERTVEYHITQALKALRIHLREFITLSVVLSLRIFGFLEN</sequence>
<feature type="domain" description="RNA polymerase sigma factor 70 region 4 type 2" evidence="6">
    <location>
        <begin position="121"/>
        <end position="173"/>
    </location>
</feature>
<dbReference type="Proteomes" id="UP000609064">
    <property type="component" value="Unassembled WGS sequence"/>
</dbReference>
<dbReference type="RefSeq" id="WP_188767524.1">
    <property type="nucleotide sequence ID" value="NZ_BMKK01000006.1"/>
</dbReference>
<dbReference type="GO" id="GO:0003677">
    <property type="term" value="F:DNA binding"/>
    <property type="evidence" value="ECO:0007669"/>
    <property type="project" value="InterPro"/>
</dbReference>
<evidence type="ECO:0000313" key="7">
    <source>
        <dbReference type="EMBL" id="GGD66683.1"/>
    </source>
</evidence>